<evidence type="ECO:0000256" key="7">
    <source>
        <dbReference type="SAM" id="Phobius"/>
    </source>
</evidence>
<evidence type="ECO:0000256" key="4">
    <source>
        <dbReference type="ARBA" id="ARBA00022692"/>
    </source>
</evidence>
<reference evidence="8 9" key="1">
    <citation type="submission" date="2023-07" db="EMBL/GenBank/DDBJ databases">
        <title>Sequencing the genomes of 1000 actinobacteria strains.</title>
        <authorList>
            <person name="Klenk H.-P."/>
        </authorList>
    </citation>
    <scope>NUCLEOTIDE SEQUENCE [LARGE SCALE GENOMIC DNA]</scope>
    <source>
        <strain evidence="8 9">DSM 45554</strain>
    </source>
</reference>
<evidence type="ECO:0000256" key="2">
    <source>
        <dbReference type="ARBA" id="ARBA00011006"/>
    </source>
</evidence>
<feature type="transmembrane region" description="Helical" evidence="7">
    <location>
        <begin position="28"/>
        <end position="47"/>
    </location>
</feature>
<evidence type="ECO:0000313" key="9">
    <source>
        <dbReference type="Proteomes" id="UP001183585"/>
    </source>
</evidence>
<keyword evidence="4 7" id="KW-0812">Transmembrane</keyword>
<comment type="subcellular location">
    <subcellularLocation>
        <location evidence="1">Cell membrane</location>
        <topology evidence="1">Multi-pass membrane protein</topology>
    </subcellularLocation>
</comment>
<dbReference type="PANTHER" id="PTHR33884">
    <property type="entry name" value="UPF0410 PROTEIN YMGE"/>
    <property type="match status" value="1"/>
</dbReference>
<keyword evidence="9" id="KW-1185">Reference proteome</keyword>
<dbReference type="Pfam" id="PF04226">
    <property type="entry name" value="Transgly_assoc"/>
    <property type="match status" value="1"/>
</dbReference>
<keyword evidence="3" id="KW-1003">Cell membrane</keyword>
<comment type="caution">
    <text evidence="8">The sequence shown here is derived from an EMBL/GenBank/DDBJ whole genome shotgun (WGS) entry which is preliminary data.</text>
</comment>
<proteinExistence type="inferred from homology"/>
<dbReference type="EMBL" id="JAVDYE010000001">
    <property type="protein sequence ID" value="MDR7382392.1"/>
    <property type="molecule type" value="Genomic_DNA"/>
</dbReference>
<dbReference type="PANTHER" id="PTHR33884:SF3">
    <property type="entry name" value="UPF0410 PROTEIN YMGE"/>
    <property type="match status" value="1"/>
</dbReference>
<evidence type="ECO:0000313" key="8">
    <source>
        <dbReference type="EMBL" id="MDR7382392.1"/>
    </source>
</evidence>
<dbReference type="InterPro" id="IPR007341">
    <property type="entry name" value="Transgly_assoc"/>
</dbReference>
<evidence type="ECO:0000256" key="3">
    <source>
        <dbReference type="ARBA" id="ARBA00022475"/>
    </source>
</evidence>
<evidence type="ECO:0000256" key="6">
    <source>
        <dbReference type="ARBA" id="ARBA00023136"/>
    </source>
</evidence>
<feature type="transmembrane region" description="Helical" evidence="7">
    <location>
        <begin position="6"/>
        <end position="21"/>
    </location>
</feature>
<dbReference type="RefSeq" id="WP_274993331.1">
    <property type="nucleotide sequence ID" value="NZ_JAJQQP010000004.1"/>
</dbReference>
<sequence length="87" mass="9252">MGIIGWILIGLIMGAIARSILPGKARGGWLITLVIGVLGALLGGWLGGELFGVRTNESFFSLTTWLWAFIGSLLVLAIWGAVTGRKR</sequence>
<accession>A0ABU2CM12</accession>
<keyword evidence="5 7" id="KW-1133">Transmembrane helix</keyword>
<name>A0ABU2CM12_9MICO</name>
<keyword evidence="6 7" id="KW-0472">Membrane</keyword>
<protein>
    <submittedName>
        <fullName evidence="8">Membrane protein YeaQ/YmgE (Transglycosylase-associated protein family)</fullName>
    </submittedName>
</protein>
<organism evidence="8 9">
    <name type="scientific">Promicromonospora iranensis</name>
    <dbReference type="NCBI Taxonomy" id="1105144"/>
    <lineage>
        <taxon>Bacteria</taxon>
        <taxon>Bacillati</taxon>
        <taxon>Actinomycetota</taxon>
        <taxon>Actinomycetes</taxon>
        <taxon>Micrococcales</taxon>
        <taxon>Promicromonosporaceae</taxon>
        <taxon>Promicromonospora</taxon>
    </lineage>
</organism>
<dbReference type="Proteomes" id="UP001183585">
    <property type="component" value="Unassembled WGS sequence"/>
</dbReference>
<comment type="similarity">
    <text evidence="2">Belongs to the UPF0410 family.</text>
</comment>
<evidence type="ECO:0000256" key="1">
    <source>
        <dbReference type="ARBA" id="ARBA00004651"/>
    </source>
</evidence>
<gene>
    <name evidence="8" type="ORF">J2S48_001907</name>
</gene>
<feature type="transmembrane region" description="Helical" evidence="7">
    <location>
        <begin position="59"/>
        <end position="82"/>
    </location>
</feature>
<evidence type="ECO:0000256" key="5">
    <source>
        <dbReference type="ARBA" id="ARBA00022989"/>
    </source>
</evidence>